<keyword evidence="3" id="KW-1185">Reference proteome</keyword>
<comment type="caution">
    <text evidence="2">The sequence shown here is derived from an EMBL/GenBank/DDBJ whole genome shotgun (WGS) entry which is preliminary data.</text>
</comment>
<dbReference type="CDD" id="cd00761">
    <property type="entry name" value="Glyco_tranf_GTA_type"/>
    <property type="match status" value="1"/>
</dbReference>
<dbReference type="InterPro" id="IPR029044">
    <property type="entry name" value="Nucleotide-diphossugar_trans"/>
</dbReference>
<accession>A0AAW4W8R9</accession>
<dbReference type="Pfam" id="PF13712">
    <property type="entry name" value="Glyco_tranf_2_5"/>
    <property type="match status" value="1"/>
</dbReference>
<dbReference type="Proteomes" id="UP001198612">
    <property type="component" value="Unassembled WGS sequence"/>
</dbReference>
<dbReference type="Gene3D" id="3.90.550.10">
    <property type="entry name" value="Spore Coat Polysaccharide Biosynthesis Protein SpsA, Chain A"/>
    <property type="match status" value="1"/>
</dbReference>
<dbReference type="InterPro" id="IPR059123">
    <property type="entry name" value="StrF_dom"/>
</dbReference>
<sequence>MEIRATIVCCYNQKSIFNEMIRSLNEQSEKVKIIGINNSDGRFSSCSAAFNSVMDQIHTKYVIFSHQDIIYNTDDSLSRIIDYFGKIDLYDIVGVVGRSSLTKERIGNIKQGRDKRRAVSGKVEGIEKCDTVDECFFGGYTECFKRYPFSEKLCNGWHMYAVERCLAALERGNKVYVVDADLTHLSGGKTDHSYNVTFYRISKRYKATVKYLATTCEGAPTTMGLRELYYIKRELHVLKRDFLQARGIR</sequence>
<feature type="domain" description="Streptomycin biosynthesis protein StrF" evidence="1">
    <location>
        <begin position="7"/>
        <end position="179"/>
    </location>
</feature>
<gene>
    <name evidence="2" type="ORF">LKD40_09330</name>
</gene>
<evidence type="ECO:0000313" key="2">
    <source>
        <dbReference type="EMBL" id="MCC2228004.1"/>
    </source>
</evidence>
<dbReference type="RefSeq" id="WP_173745958.1">
    <property type="nucleotide sequence ID" value="NZ_JAJEQQ010000012.1"/>
</dbReference>
<evidence type="ECO:0000313" key="3">
    <source>
        <dbReference type="Proteomes" id="UP001198612"/>
    </source>
</evidence>
<organism evidence="2 3">
    <name type="scientific">Blautia fusiformis</name>
    <dbReference type="NCBI Taxonomy" id="2881264"/>
    <lineage>
        <taxon>Bacteria</taxon>
        <taxon>Bacillati</taxon>
        <taxon>Bacillota</taxon>
        <taxon>Clostridia</taxon>
        <taxon>Lachnospirales</taxon>
        <taxon>Lachnospiraceae</taxon>
        <taxon>Blautia</taxon>
    </lineage>
</organism>
<dbReference type="SUPFAM" id="SSF53448">
    <property type="entry name" value="Nucleotide-diphospho-sugar transferases"/>
    <property type="match status" value="1"/>
</dbReference>
<name>A0AAW4W8R9_9FIRM</name>
<protein>
    <submittedName>
        <fullName evidence="2">Glycosyltransferase family protein</fullName>
    </submittedName>
</protein>
<dbReference type="AlphaFoldDB" id="A0AAW4W8R9"/>
<reference evidence="2 3" key="1">
    <citation type="submission" date="2021-10" db="EMBL/GenBank/DDBJ databases">
        <title>Anaerobic single-cell dispensing facilitates the cultivation of human gut bacteria.</title>
        <authorList>
            <person name="Afrizal A."/>
        </authorList>
    </citation>
    <scope>NUCLEOTIDE SEQUENCE [LARGE SCALE GENOMIC DNA]</scope>
    <source>
        <strain evidence="2 3">CLA-AA-H217</strain>
    </source>
</reference>
<dbReference type="EMBL" id="JAJEQQ010000012">
    <property type="protein sequence ID" value="MCC2228004.1"/>
    <property type="molecule type" value="Genomic_DNA"/>
</dbReference>
<evidence type="ECO:0000259" key="1">
    <source>
        <dbReference type="Pfam" id="PF13712"/>
    </source>
</evidence>
<proteinExistence type="predicted"/>